<organism evidence="3 4">
    <name type="scientific">Glaciimonas soli</name>
    <dbReference type="NCBI Taxonomy" id="2590999"/>
    <lineage>
        <taxon>Bacteria</taxon>
        <taxon>Pseudomonadati</taxon>
        <taxon>Pseudomonadota</taxon>
        <taxon>Betaproteobacteria</taxon>
        <taxon>Burkholderiales</taxon>
        <taxon>Oxalobacteraceae</taxon>
        <taxon>Glaciimonas</taxon>
    </lineage>
</organism>
<dbReference type="InterPro" id="IPR050879">
    <property type="entry name" value="Acyltransferase_3"/>
</dbReference>
<dbReference type="AlphaFoldDB" id="A0A843YRL4"/>
<proteinExistence type="predicted"/>
<dbReference type="PANTHER" id="PTHR23028">
    <property type="entry name" value="ACETYLTRANSFERASE"/>
    <property type="match status" value="1"/>
</dbReference>
<keyword evidence="1" id="KW-0472">Membrane</keyword>
<feature type="transmembrane region" description="Helical" evidence="1">
    <location>
        <begin position="298"/>
        <end position="317"/>
    </location>
</feature>
<feature type="domain" description="Acyltransferase 3" evidence="2">
    <location>
        <begin position="11"/>
        <end position="356"/>
    </location>
</feature>
<feature type="transmembrane region" description="Helical" evidence="1">
    <location>
        <begin position="265"/>
        <end position="286"/>
    </location>
</feature>
<feature type="transmembrane region" description="Helical" evidence="1">
    <location>
        <begin position="52"/>
        <end position="70"/>
    </location>
</feature>
<comment type="caution">
    <text evidence="3">The sequence shown here is derived from an EMBL/GenBank/DDBJ whole genome shotgun (WGS) entry which is preliminary data.</text>
</comment>
<feature type="transmembrane region" description="Helical" evidence="1">
    <location>
        <begin position="337"/>
        <end position="359"/>
    </location>
</feature>
<dbReference type="OrthoDB" id="9814807at2"/>
<feature type="transmembrane region" description="Helical" evidence="1">
    <location>
        <begin position="164"/>
        <end position="185"/>
    </location>
</feature>
<evidence type="ECO:0000259" key="2">
    <source>
        <dbReference type="Pfam" id="PF01757"/>
    </source>
</evidence>
<dbReference type="PANTHER" id="PTHR23028:SF53">
    <property type="entry name" value="ACYL_TRANSF_3 DOMAIN-CONTAINING PROTEIN"/>
    <property type="match status" value="1"/>
</dbReference>
<keyword evidence="1" id="KW-1133">Transmembrane helix</keyword>
<dbReference type="GO" id="GO:0016747">
    <property type="term" value="F:acyltransferase activity, transferring groups other than amino-acyl groups"/>
    <property type="evidence" value="ECO:0007669"/>
    <property type="project" value="InterPro"/>
</dbReference>
<gene>
    <name evidence="3" type="ORF">GEV47_08060</name>
</gene>
<dbReference type="RefSeq" id="WP_153234219.1">
    <property type="nucleotide sequence ID" value="NZ_WINI01000003.1"/>
</dbReference>
<dbReference type="Pfam" id="PF01757">
    <property type="entry name" value="Acyl_transf_3"/>
    <property type="match status" value="1"/>
</dbReference>
<evidence type="ECO:0000313" key="4">
    <source>
        <dbReference type="Proteomes" id="UP000451565"/>
    </source>
</evidence>
<feature type="transmembrane region" description="Helical" evidence="1">
    <location>
        <begin position="236"/>
        <end position="259"/>
    </location>
</feature>
<keyword evidence="3" id="KW-0012">Acyltransferase</keyword>
<keyword evidence="1" id="KW-0812">Transmembrane</keyword>
<sequence>MTEYKTAARLNGLDTLRAAAIVLVMAYHYMVVVSGKNTFGFMTEIGWAGVDLFFVLSGYLIGNQILSPIAQGRDFSLKTFYIKRLLRTLPNYYFILAMYFIFPLALGEKGAAPTWQFLTFTQNFGLRPGQTFTHSWSLCIEEQFYLILPAIALLIASFKGSRQLAWIAIGLAVVAGMIARSTAWLEHGRNAINAYDYYEHIYYSSFARFDELLPGVAIAMLKNFHVATYSKIMRKGNLLFVAGLTAVGTMFYLFSHFLVIPGYGFGFLMTTFGYPVLATSFAILTLSALSTNSILHRIRVPGATSIALWSYAIYLAHKPIFKLAISPLTKMGIDTNSILGIGIIITVSIFGGWLLFRLVETPFMELRARMYSVDGANGRATSNPAEALPKQSEAA</sequence>
<evidence type="ECO:0000313" key="3">
    <source>
        <dbReference type="EMBL" id="MQR00637.1"/>
    </source>
</evidence>
<evidence type="ECO:0000256" key="1">
    <source>
        <dbReference type="SAM" id="Phobius"/>
    </source>
</evidence>
<dbReference type="Proteomes" id="UP000451565">
    <property type="component" value="Unassembled WGS sequence"/>
</dbReference>
<keyword evidence="3" id="KW-0808">Transferase</keyword>
<dbReference type="InterPro" id="IPR002656">
    <property type="entry name" value="Acyl_transf_3_dom"/>
</dbReference>
<dbReference type="EMBL" id="WINI01000003">
    <property type="protein sequence ID" value="MQR00637.1"/>
    <property type="molecule type" value="Genomic_DNA"/>
</dbReference>
<feature type="transmembrane region" description="Helical" evidence="1">
    <location>
        <begin position="12"/>
        <end position="32"/>
    </location>
</feature>
<dbReference type="GO" id="GO:0016020">
    <property type="term" value="C:membrane"/>
    <property type="evidence" value="ECO:0007669"/>
    <property type="project" value="TreeGrafter"/>
</dbReference>
<protein>
    <submittedName>
        <fullName evidence="3">Acyltransferase family protein</fullName>
    </submittedName>
</protein>
<name>A0A843YRL4_9BURK</name>
<accession>A0A843YRL4</accession>
<keyword evidence="4" id="KW-1185">Reference proteome</keyword>
<feature type="transmembrane region" description="Helical" evidence="1">
    <location>
        <begin position="91"/>
        <end position="107"/>
    </location>
</feature>
<reference evidence="3 4" key="1">
    <citation type="submission" date="2019-10" db="EMBL/GenBank/DDBJ databases">
        <title>Glaciimonas soli sp. nov., a psychrophilic bacterium isolated from the forest soil of a high elevation mountain in Taiwan.</title>
        <authorList>
            <person name="Wang L.-T."/>
            <person name="Shieh W.Y."/>
        </authorList>
    </citation>
    <scope>NUCLEOTIDE SEQUENCE [LARGE SCALE GENOMIC DNA]</scope>
    <source>
        <strain evidence="3 4">GS1</strain>
    </source>
</reference>